<feature type="region of interest" description="Disordered" evidence="1">
    <location>
        <begin position="186"/>
        <end position="206"/>
    </location>
</feature>
<evidence type="ECO:0000313" key="3">
    <source>
        <dbReference type="Proteomes" id="UP000198861"/>
    </source>
</evidence>
<evidence type="ECO:0000313" key="2">
    <source>
        <dbReference type="EMBL" id="SFB46099.1"/>
    </source>
</evidence>
<gene>
    <name evidence="2" type="ORF">SAMN04244571_02971</name>
</gene>
<name>A0A1I1B6Y5_9GAMM</name>
<sequence>MVRGKFWPDHLGYGSIEVAGTCWFLAHLRPHSCTVVVPGSAGSPAVTLTLDIEYSSHCISKGPKKGQSIDFGSIGHDHLVIDHRQIQRAFNVERYHLSHLLPKIIQSLHQRHCLFTGHQNFLTLELGEFPGYPPGAKYEVFFSVRKGDARNTLRVIVESAYVRDEDADNAPVSFKKDDRIRGEKLLLKKARGEPIRQPPAQGRGRR</sequence>
<dbReference type="Proteomes" id="UP000198861">
    <property type="component" value="Unassembled WGS sequence"/>
</dbReference>
<reference evidence="2 3" key="1">
    <citation type="submission" date="2016-10" db="EMBL/GenBank/DDBJ databases">
        <authorList>
            <person name="Varghese N."/>
            <person name="Submissions S."/>
        </authorList>
    </citation>
    <scope>NUCLEOTIDE SEQUENCE [LARGE SCALE GENOMIC DNA]</scope>
    <source>
        <strain evidence="2 3">DSM 282</strain>
    </source>
</reference>
<evidence type="ECO:0000256" key="1">
    <source>
        <dbReference type="SAM" id="MobiDB-lite"/>
    </source>
</evidence>
<dbReference type="EMBL" id="FOKJ01000053">
    <property type="protein sequence ID" value="SFB46099.1"/>
    <property type="molecule type" value="Genomic_DNA"/>
</dbReference>
<proteinExistence type="predicted"/>
<accession>A0A1I1B6Y5</accession>
<organism evidence="2 3">
    <name type="scientific">Azotobacter beijerinckii</name>
    <dbReference type="NCBI Taxonomy" id="170623"/>
    <lineage>
        <taxon>Bacteria</taxon>
        <taxon>Pseudomonadati</taxon>
        <taxon>Pseudomonadota</taxon>
        <taxon>Gammaproteobacteria</taxon>
        <taxon>Pseudomonadales</taxon>
        <taxon>Pseudomonadaceae</taxon>
        <taxon>Azotobacter</taxon>
    </lineage>
</organism>
<protein>
    <submittedName>
        <fullName evidence="2">Uncharacterized protein</fullName>
    </submittedName>
</protein>
<comment type="caution">
    <text evidence="2">The sequence shown here is derived from an EMBL/GenBank/DDBJ whole genome shotgun (WGS) entry which is preliminary data.</text>
</comment>
<keyword evidence="3" id="KW-1185">Reference proteome</keyword>